<dbReference type="Pfam" id="PF00672">
    <property type="entry name" value="HAMP"/>
    <property type="match status" value="1"/>
</dbReference>
<comment type="subcellular location">
    <subcellularLocation>
        <location evidence="1">Membrane</location>
    </subcellularLocation>
</comment>
<dbReference type="PANTHER" id="PTHR43531:SF11">
    <property type="entry name" value="METHYL-ACCEPTING CHEMOTAXIS PROTEIN 3"/>
    <property type="match status" value="1"/>
</dbReference>
<evidence type="ECO:0000313" key="10">
    <source>
        <dbReference type="Proteomes" id="UP000248014"/>
    </source>
</evidence>
<dbReference type="FunFam" id="1.10.287.950:FF:000001">
    <property type="entry name" value="Methyl-accepting chemotaxis sensory transducer"/>
    <property type="match status" value="1"/>
</dbReference>
<keyword evidence="6" id="KW-0812">Transmembrane</keyword>
<keyword evidence="4" id="KW-0807">Transducer</keyword>
<evidence type="ECO:0000256" key="3">
    <source>
        <dbReference type="ARBA" id="ARBA00029447"/>
    </source>
</evidence>
<feature type="domain" description="HAMP" evidence="8">
    <location>
        <begin position="207"/>
        <end position="260"/>
    </location>
</feature>
<dbReference type="Pfam" id="PF00015">
    <property type="entry name" value="MCPsignal"/>
    <property type="match status" value="1"/>
</dbReference>
<dbReference type="InterPro" id="IPR051310">
    <property type="entry name" value="MCP_chemotaxis"/>
</dbReference>
<dbReference type="PROSITE" id="PS50111">
    <property type="entry name" value="CHEMOTAXIS_TRANSDUC_2"/>
    <property type="match status" value="1"/>
</dbReference>
<comment type="caution">
    <text evidence="9">The sequence shown here is derived from an EMBL/GenBank/DDBJ whole genome shotgun (WGS) entry which is preliminary data.</text>
</comment>
<keyword evidence="6" id="KW-1133">Transmembrane helix</keyword>
<dbReference type="Gene3D" id="1.10.287.950">
    <property type="entry name" value="Methyl-accepting chemotaxis protein"/>
    <property type="match status" value="1"/>
</dbReference>
<dbReference type="SMART" id="SM00283">
    <property type="entry name" value="MA"/>
    <property type="match status" value="1"/>
</dbReference>
<feature type="transmembrane region" description="Helical" evidence="6">
    <location>
        <begin position="179"/>
        <end position="205"/>
    </location>
</feature>
<dbReference type="AlphaFoldDB" id="A0A2V3UVJ7"/>
<evidence type="ECO:0000256" key="4">
    <source>
        <dbReference type="PROSITE-ProRule" id="PRU00284"/>
    </source>
</evidence>
<gene>
    <name evidence="9" type="ORF">C7451_110123</name>
</gene>
<dbReference type="EMBL" id="QJJM01000010">
    <property type="protein sequence ID" value="PXW73396.1"/>
    <property type="molecule type" value="Genomic_DNA"/>
</dbReference>
<keyword evidence="2" id="KW-0145">Chemotaxis</keyword>
<dbReference type="PROSITE" id="PS50885">
    <property type="entry name" value="HAMP"/>
    <property type="match status" value="2"/>
</dbReference>
<evidence type="ECO:0000259" key="7">
    <source>
        <dbReference type="PROSITE" id="PS50111"/>
    </source>
</evidence>
<keyword evidence="6" id="KW-0472">Membrane</keyword>
<sequence>MQIGKATLAGTGVIFATVAAAALFVGAAMATISVGGPISNDNQQASDLVADILPPPVYILESYLEARLAMAEPQQFDHHAARLKKLHSEFDARQRHWAASTLPDDLKAQVHNVDAPARRFYTELEQRFLPSLKRGDEVAARQSVRRLAGAYADHRREIDRLVEQTSIYQAATRQAGDSYVTMAFVAMAVAGLILLLVLAAANLLLRRHLVDPLKAVSGVMWRMAEGDLGAEARLDKPMDEIADMMRAIEVFRKSSQACLAADVQAGVVRELTMGLEALASRNLAYRIAAAFPPEFEPLRISFNSATETLCSVVTRTASSASNVLNGSAEIRSASGDLAQRTEQQAANIEESAAAMREVTGMVQQTAKNAFDVGQQVSDAHGSATEGGIVVTRAVEAMGHIQKSANEITSIIDVIDGIAFQTNLLALNAGVEAARAGESGKGFAVVANEVRALAQRSADAASDIKALIGASHASVAEGVALVDETGTVLMRIGERVAAINDRIAEIADSAQAQALRLQQVNQAVSDMDKMTQQNAAMVEQSNAAARSLADEANDLARLVEGFDTGQRASRPASRPAHANHRPALVTGNLALKADPDNESWSSF</sequence>
<reference evidence="9 10" key="1">
    <citation type="submission" date="2018-05" db="EMBL/GenBank/DDBJ databases">
        <title>Genomic Encyclopedia of Type Strains, Phase IV (KMG-IV): sequencing the most valuable type-strain genomes for metagenomic binning, comparative biology and taxonomic classification.</title>
        <authorList>
            <person name="Goeker M."/>
        </authorList>
    </citation>
    <scope>NUCLEOTIDE SEQUENCE [LARGE SCALE GENOMIC DNA]</scope>
    <source>
        <strain evidence="9 10">DSM 3183</strain>
    </source>
</reference>
<dbReference type="GO" id="GO:0016020">
    <property type="term" value="C:membrane"/>
    <property type="evidence" value="ECO:0007669"/>
    <property type="project" value="UniProtKB-SubCell"/>
</dbReference>
<dbReference type="Proteomes" id="UP000248014">
    <property type="component" value="Unassembled WGS sequence"/>
</dbReference>
<dbReference type="OrthoDB" id="5292010at2"/>
<feature type="domain" description="Methyl-accepting transducer" evidence="7">
    <location>
        <begin position="319"/>
        <end position="548"/>
    </location>
</feature>
<evidence type="ECO:0000256" key="1">
    <source>
        <dbReference type="ARBA" id="ARBA00004370"/>
    </source>
</evidence>
<dbReference type="SMART" id="SM00304">
    <property type="entry name" value="HAMP"/>
    <property type="match status" value="2"/>
</dbReference>
<feature type="domain" description="HAMP" evidence="8">
    <location>
        <begin position="262"/>
        <end position="314"/>
    </location>
</feature>
<feature type="compositionally biased region" description="Low complexity" evidence="5">
    <location>
        <begin position="566"/>
        <end position="575"/>
    </location>
</feature>
<dbReference type="SUPFAM" id="SSF158472">
    <property type="entry name" value="HAMP domain-like"/>
    <property type="match status" value="1"/>
</dbReference>
<keyword evidence="10" id="KW-1185">Reference proteome</keyword>
<evidence type="ECO:0000259" key="8">
    <source>
        <dbReference type="PROSITE" id="PS50885"/>
    </source>
</evidence>
<dbReference type="PANTHER" id="PTHR43531">
    <property type="entry name" value="PROTEIN ICFG"/>
    <property type="match status" value="1"/>
</dbReference>
<name>A0A2V3UVJ7_9SPHN</name>
<evidence type="ECO:0000256" key="5">
    <source>
        <dbReference type="SAM" id="MobiDB-lite"/>
    </source>
</evidence>
<dbReference type="InterPro" id="IPR003660">
    <property type="entry name" value="HAMP_dom"/>
</dbReference>
<dbReference type="GO" id="GO:0007165">
    <property type="term" value="P:signal transduction"/>
    <property type="evidence" value="ECO:0007669"/>
    <property type="project" value="UniProtKB-KW"/>
</dbReference>
<dbReference type="InterPro" id="IPR004089">
    <property type="entry name" value="MCPsignal_dom"/>
</dbReference>
<dbReference type="CDD" id="cd11386">
    <property type="entry name" value="MCP_signal"/>
    <property type="match status" value="1"/>
</dbReference>
<feature type="region of interest" description="Disordered" evidence="5">
    <location>
        <begin position="563"/>
        <end position="589"/>
    </location>
</feature>
<evidence type="ECO:0000313" key="9">
    <source>
        <dbReference type="EMBL" id="PXW73396.1"/>
    </source>
</evidence>
<proteinExistence type="inferred from homology"/>
<evidence type="ECO:0000256" key="6">
    <source>
        <dbReference type="SAM" id="Phobius"/>
    </source>
</evidence>
<protein>
    <submittedName>
        <fullName evidence="9">Methyl-accepting chemotaxis protein</fullName>
    </submittedName>
</protein>
<dbReference type="Gene3D" id="6.10.340.10">
    <property type="match status" value="1"/>
</dbReference>
<dbReference type="SUPFAM" id="SSF58104">
    <property type="entry name" value="Methyl-accepting chemotaxis protein (MCP) signaling domain"/>
    <property type="match status" value="1"/>
</dbReference>
<dbReference type="GO" id="GO:0006935">
    <property type="term" value="P:chemotaxis"/>
    <property type="evidence" value="ECO:0007669"/>
    <property type="project" value="UniProtKB-KW"/>
</dbReference>
<accession>A0A2V3UVJ7</accession>
<organism evidence="9 10">
    <name type="scientific">Blastomonas natatoria</name>
    <dbReference type="NCBI Taxonomy" id="34015"/>
    <lineage>
        <taxon>Bacteria</taxon>
        <taxon>Pseudomonadati</taxon>
        <taxon>Pseudomonadota</taxon>
        <taxon>Alphaproteobacteria</taxon>
        <taxon>Sphingomonadales</taxon>
        <taxon>Sphingomonadaceae</taxon>
        <taxon>Blastomonas</taxon>
    </lineage>
</organism>
<evidence type="ECO:0000256" key="2">
    <source>
        <dbReference type="ARBA" id="ARBA00022500"/>
    </source>
</evidence>
<comment type="similarity">
    <text evidence="3">Belongs to the methyl-accepting chemotaxis (MCP) protein family.</text>
</comment>